<protein>
    <submittedName>
        <fullName evidence="2">Uncharacterized protein</fullName>
    </submittedName>
</protein>
<evidence type="ECO:0000313" key="3">
    <source>
        <dbReference type="Proteomes" id="UP001165430"/>
    </source>
</evidence>
<keyword evidence="3" id="KW-1185">Reference proteome</keyword>
<sequence>MKKCVFWILCLFVYQVSMAQENRKSFDFIVCVDEEIATSLTKPVIIAKQGTNVLKRIDISYHAGNLSLSSEDYNMLFSEQEITLFLQFDYYQYSSKGKQEIYNYEIEIGKNWFEKTFVILKIYNLDKKKYKKRLYPLSKDKNYTFDLETSEGQMIRIRKR</sequence>
<evidence type="ECO:0000256" key="1">
    <source>
        <dbReference type="SAM" id="SignalP"/>
    </source>
</evidence>
<name>A0ABS9V663_9BACT</name>
<dbReference type="RefSeq" id="WP_241409221.1">
    <property type="nucleotide sequence ID" value="NZ_JAKZGO010000001.1"/>
</dbReference>
<reference evidence="2" key="1">
    <citation type="submission" date="2022-03" db="EMBL/GenBank/DDBJ databases">
        <title>De novo assembled genomes of Belliella spp. (Cyclobacteriaceae) strains.</title>
        <authorList>
            <person name="Szabo A."/>
            <person name="Korponai K."/>
            <person name="Felfoldi T."/>
        </authorList>
    </citation>
    <scope>NUCLEOTIDE SEQUENCE</scope>
    <source>
        <strain evidence="2">DSM 111903</strain>
    </source>
</reference>
<dbReference type="Proteomes" id="UP001165430">
    <property type="component" value="Unassembled WGS sequence"/>
</dbReference>
<accession>A0ABS9V663</accession>
<dbReference type="EMBL" id="JAKZGO010000001">
    <property type="protein sequence ID" value="MCH7411868.1"/>
    <property type="molecule type" value="Genomic_DNA"/>
</dbReference>
<evidence type="ECO:0000313" key="2">
    <source>
        <dbReference type="EMBL" id="MCH7411868.1"/>
    </source>
</evidence>
<feature type="chain" id="PRO_5046073566" evidence="1">
    <location>
        <begin position="20"/>
        <end position="160"/>
    </location>
</feature>
<feature type="signal peptide" evidence="1">
    <location>
        <begin position="1"/>
        <end position="19"/>
    </location>
</feature>
<proteinExistence type="predicted"/>
<organism evidence="2 3">
    <name type="scientific">Belliella alkalica</name>
    <dbReference type="NCBI Taxonomy" id="1730871"/>
    <lineage>
        <taxon>Bacteria</taxon>
        <taxon>Pseudomonadati</taxon>
        <taxon>Bacteroidota</taxon>
        <taxon>Cytophagia</taxon>
        <taxon>Cytophagales</taxon>
        <taxon>Cyclobacteriaceae</taxon>
        <taxon>Belliella</taxon>
    </lineage>
</organism>
<keyword evidence="1" id="KW-0732">Signal</keyword>
<gene>
    <name evidence="2" type="ORF">MM213_00095</name>
</gene>
<comment type="caution">
    <text evidence="2">The sequence shown here is derived from an EMBL/GenBank/DDBJ whole genome shotgun (WGS) entry which is preliminary data.</text>
</comment>